<proteinExistence type="predicted"/>
<dbReference type="AlphaFoldDB" id="V6RZA1"/>
<evidence type="ECO:0000313" key="1">
    <source>
        <dbReference type="EMBL" id="KGO92807.1"/>
    </source>
</evidence>
<protein>
    <submittedName>
        <fullName evidence="1">Uncharacterized protein</fullName>
    </submittedName>
</protein>
<reference evidence="1 2" key="2">
    <citation type="journal article" date="2015" name="Stand. Genomic Sci.">
        <title>High quality draft genomic sequence of Flavobacterium enshiense DK69(T) and comparison among Flavobacterium genomes.</title>
        <authorList>
            <person name="Zeng Z."/>
            <person name="Chen C."/>
            <person name="Du H."/>
            <person name="Wang G."/>
            <person name="Li M."/>
        </authorList>
    </citation>
    <scope>NUCLEOTIDE SEQUENCE [LARGE SCALE GENOMIC DNA]</scope>
    <source>
        <strain evidence="1 2">DK69</strain>
    </source>
</reference>
<organism evidence="1 2">
    <name type="scientific">Flavobacterium enshiense DK69</name>
    <dbReference type="NCBI Taxonomy" id="1107311"/>
    <lineage>
        <taxon>Bacteria</taxon>
        <taxon>Pseudomonadati</taxon>
        <taxon>Bacteroidota</taxon>
        <taxon>Flavobacteriia</taxon>
        <taxon>Flavobacteriales</taxon>
        <taxon>Flavobacteriaceae</taxon>
        <taxon>Flavobacterium</taxon>
    </lineage>
</organism>
<dbReference type="PATRIC" id="fig|1107311.3.peg.3096"/>
<name>V6RZA1_9FLAO</name>
<comment type="caution">
    <text evidence="1">The sequence shown here is derived from an EMBL/GenBank/DDBJ whole genome shotgun (WGS) entry which is preliminary data.</text>
</comment>
<dbReference type="EMBL" id="JRLZ01000022">
    <property type="protein sequence ID" value="KGO92807.1"/>
    <property type="molecule type" value="Genomic_DNA"/>
</dbReference>
<reference evidence="2" key="1">
    <citation type="submission" date="2013-09" db="EMBL/GenBank/DDBJ databases">
        <authorList>
            <person name="Zeng Z."/>
            <person name="Chen C."/>
        </authorList>
    </citation>
    <scope>NUCLEOTIDE SEQUENCE [LARGE SCALE GENOMIC DNA]</scope>
    <source>
        <strain evidence="2">DK69</strain>
    </source>
</reference>
<evidence type="ECO:0000313" key="2">
    <source>
        <dbReference type="Proteomes" id="UP000030149"/>
    </source>
</evidence>
<keyword evidence="2" id="KW-1185">Reference proteome</keyword>
<dbReference type="STRING" id="1107311.Q767_15280"/>
<dbReference type="eggNOG" id="ENOG5032HMC">
    <property type="taxonomic scope" value="Bacteria"/>
</dbReference>
<dbReference type="Proteomes" id="UP000030149">
    <property type="component" value="Unassembled WGS sequence"/>
</dbReference>
<sequence>MAGLGFIGNGQCLHFSPIFQLFSFKLFGIFVNISTKNPPLLKAGGTLTVMLKKRNLKIT</sequence>
<accession>V6RZA1</accession>
<gene>
    <name evidence="1" type="ORF">Q767_15280</name>
</gene>